<feature type="compositionally biased region" description="Low complexity" evidence="3">
    <location>
        <begin position="600"/>
        <end position="619"/>
    </location>
</feature>
<feature type="compositionally biased region" description="Pro residues" evidence="3">
    <location>
        <begin position="532"/>
        <end position="541"/>
    </location>
</feature>
<dbReference type="PANTHER" id="PTHR47219">
    <property type="entry name" value="RAB GTPASE-ACTIVATING PROTEIN 1-LIKE"/>
    <property type="match status" value="1"/>
</dbReference>
<dbReference type="InterPro" id="IPR006020">
    <property type="entry name" value="PTB/PI_dom"/>
</dbReference>
<gene>
    <name evidence="6" type="primary">TBC1D4</name>
</gene>
<dbReference type="CDD" id="cd00934">
    <property type="entry name" value="PTB"/>
    <property type="match status" value="1"/>
</dbReference>
<dbReference type="FunFam" id="1.10.10.2750:FF:000002">
    <property type="entry name" value="TBC1 domain family member 4"/>
    <property type="match status" value="1"/>
</dbReference>
<reference evidence="6" key="4">
    <citation type="submission" date="2025-09" db="UniProtKB">
        <authorList>
            <consortium name="Ensembl"/>
        </authorList>
    </citation>
    <scope>IDENTIFICATION</scope>
</reference>
<dbReference type="PROSITE" id="PS50086">
    <property type="entry name" value="TBC_RABGAP"/>
    <property type="match status" value="1"/>
</dbReference>
<evidence type="ECO:0000313" key="7">
    <source>
        <dbReference type="Proteomes" id="UP000265100"/>
    </source>
</evidence>
<keyword evidence="2" id="KW-0597">Phosphoprotein</keyword>
<dbReference type="AlphaFoldDB" id="A0AAX7STL7"/>
<dbReference type="SUPFAM" id="SSF47923">
    <property type="entry name" value="Ypt/Rab-GAP domain of gyp1p"/>
    <property type="match status" value="2"/>
</dbReference>
<feature type="region of interest" description="Disordered" evidence="3">
    <location>
        <begin position="581"/>
        <end position="619"/>
    </location>
</feature>
<feature type="region of interest" description="Disordered" evidence="3">
    <location>
        <begin position="208"/>
        <end position="264"/>
    </location>
</feature>
<dbReference type="GO" id="GO:0005096">
    <property type="term" value="F:GTPase activator activity"/>
    <property type="evidence" value="ECO:0007669"/>
    <property type="project" value="UniProtKB-KW"/>
</dbReference>
<dbReference type="Proteomes" id="UP000265100">
    <property type="component" value="Chromosome 16"/>
</dbReference>
<evidence type="ECO:0000256" key="3">
    <source>
        <dbReference type="SAM" id="MobiDB-lite"/>
    </source>
</evidence>
<dbReference type="InterPro" id="IPR050302">
    <property type="entry name" value="Rab_GAP_TBC_domain"/>
</dbReference>
<feature type="region of interest" description="Disordered" evidence="3">
    <location>
        <begin position="715"/>
        <end position="741"/>
    </location>
</feature>
<evidence type="ECO:0000256" key="1">
    <source>
        <dbReference type="ARBA" id="ARBA00022468"/>
    </source>
</evidence>
<feature type="compositionally biased region" description="Polar residues" evidence="3">
    <location>
        <begin position="581"/>
        <end position="599"/>
    </location>
</feature>
<dbReference type="PANTHER" id="PTHR47219:SF14">
    <property type="entry name" value="TBC1 DOMAIN FAMILY MEMBER 4"/>
    <property type="match status" value="1"/>
</dbReference>
<keyword evidence="4" id="KW-0472">Membrane</keyword>
<keyword evidence="1" id="KW-0343">GTPase activation</keyword>
<dbReference type="InterPro" id="IPR035969">
    <property type="entry name" value="Rab-GAP_TBC_sf"/>
</dbReference>
<evidence type="ECO:0000256" key="4">
    <source>
        <dbReference type="SAM" id="Phobius"/>
    </source>
</evidence>
<dbReference type="FunFam" id="1.10.8.270:FF:000001">
    <property type="entry name" value="TBC1 domain family member 1"/>
    <property type="match status" value="1"/>
</dbReference>
<dbReference type="Gene3D" id="1.10.10.2750">
    <property type="match status" value="1"/>
</dbReference>
<reference evidence="7" key="2">
    <citation type="submission" date="2023-03" db="EMBL/GenBank/DDBJ databases">
        <authorList>
            <consortium name="Wellcome Sanger Institute Data Sharing"/>
        </authorList>
    </citation>
    <scope>NUCLEOTIDE SEQUENCE [LARGE SCALE GENOMIC DNA]</scope>
</reference>
<dbReference type="InterPro" id="IPR021785">
    <property type="entry name" value="DUF3350"/>
</dbReference>
<feature type="region of interest" description="Disordered" evidence="3">
    <location>
        <begin position="512"/>
        <end position="547"/>
    </location>
</feature>
<dbReference type="Gene3D" id="1.10.8.270">
    <property type="entry name" value="putative rabgap domain of human tbc1 domain family member 14 like domains"/>
    <property type="match status" value="1"/>
</dbReference>
<dbReference type="Ensembl" id="ENSACLT00000072127.1">
    <property type="protein sequence ID" value="ENSACLP00000045721.1"/>
    <property type="gene ID" value="ENSACLG00000026653.2"/>
</dbReference>
<evidence type="ECO:0000259" key="5">
    <source>
        <dbReference type="PROSITE" id="PS50086"/>
    </source>
</evidence>
<dbReference type="GeneTree" id="ENSGT00940000158486"/>
<dbReference type="SMART" id="SM00164">
    <property type="entry name" value="TBC"/>
    <property type="match status" value="1"/>
</dbReference>
<reference evidence="6" key="3">
    <citation type="submission" date="2025-08" db="UniProtKB">
        <authorList>
            <consortium name="Ensembl"/>
        </authorList>
    </citation>
    <scope>IDENTIFICATION</scope>
</reference>
<accession>A0AAX7STL7</accession>
<feature type="region of interest" description="Disordered" evidence="3">
    <location>
        <begin position="643"/>
        <end position="670"/>
    </location>
</feature>
<name>A0AAX7STL7_ASTCA</name>
<evidence type="ECO:0000313" key="6">
    <source>
        <dbReference type="Ensembl" id="ENSACLP00000045721.1"/>
    </source>
</evidence>
<sequence length="1040" mass="117330">MESHDEKEKSDNRFALTYIGWSLLDRRTTLPMLPWLVAEIRRRCEKGDCGPVMQPREVHLVLCPPFIRCVPTTSNNSSVFIFEHKAQLISRFIHNSNDLTYFAYLLRGQPDNPESEMSCHVFKACDPNQVPEVISNIRQVSKTALKEDSKPKQETDEAFYNSQKFEVLYCGKVTVGYKKAPSTLVDDCIDKFRQHEIERKRVRLLNGQRGSTESPPVEFLMGGEGDPLSSALNETMEDPRGPGGEDVTSGKGILSSGSQSNLRGAFPESIQEDSGFEEPQEFRTRCSSMVGSLQRKPGEGIVMVSTRRRHASAPNHVQPSDADKNRTMLFQVGRFEVNLISPDSKTVVLEKNFKDISSCCQVDEVMLTLKQAFSTAAALQSNKTQIQLCEACPMHDLHKLCERIEGSYPSRNISPSDTLIQTYYFLQLKPASDQEENELVILHLRQLCETKQKSHLHIGEAPKNAANSSAAGDGTATGSRFKLDIFKNKARSSLTSSLENIFARGASRMRGRLGSMGSMSSFERQDEESPGHSPPGSPPAFPDEDPEAGFQFRRRAHTFSHPPVKKRISFDGQLPIQNKQTPLRRQQSVNPELLQSSPVAVSRTRSVSESESSSSTFSLPSSFTAPTFLKSFYQGSLGSLNSLPDSGSLKSNGEGRKRTLSGCSSDSFSGGLPLSPRRVSWRQKIFLRVASPMNKPSASMPHTDDSENRELLPLSPRASSLDPLGQLLPQAGDPGSERKSKRTAADYRALWRTAIHQQILLLRMEKENQRLEASRDELHIRKMKLNYQEVSECSKDAQALWERKLTAPGRTTVPQDKEEMYRALCQGVPKSRRGEVWLLLSHQHRLRHRLPPRQLALDTHYHDLLKQLTAQQHAILVDLGRTFPTHQYFSAQLGAGQLSLYNLLKAYSLLDTEVGYCQGISFVAGVLLLHMGEEQAFDMLKFLMYDLGIRRQYRPDMVSLQIQMYQLTRLLHDYHRELYNHFEEHEICPSLYAAPWFLTLFASQFPLGFVSRIFGIYISFLLFLFRLMVCLLTCKIGYDN</sequence>
<dbReference type="Gene3D" id="1.10.472.80">
    <property type="entry name" value="Ypt/Rab-GAP domain of gyp1p, domain 3"/>
    <property type="match status" value="1"/>
</dbReference>
<dbReference type="Pfam" id="PF00566">
    <property type="entry name" value="RabGAP-TBC"/>
    <property type="match status" value="1"/>
</dbReference>
<evidence type="ECO:0000256" key="2">
    <source>
        <dbReference type="ARBA" id="ARBA00022553"/>
    </source>
</evidence>
<dbReference type="SUPFAM" id="SSF50729">
    <property type="entry name" value="PH domain-like"/>
    <property type="match status" value="2"/>
</dbReference>
<dbReference type="InterPro" id="IPR000195">
    <property type="entry name" value="Rab-GAP-TBC_dom"/>
</dbReference>
<dbReference type="InterPro" id="IPR011993">
    <property type="entry name" value="PH-like_dom_sf"/>
</dbReference>
<dbReference type="Gene3D" id="2.30.29.30">
    <property type="entry name" value="Pleckstrin-homology domain (PH domain)/Phosphotyrosine-binding domain (PTB)"/>
    <property type="match status" value="1"/>
</dbReference>
<dbReference type="SMART" id="SM00462">
    <property type="entry name" value="PTB"/>
    <property type="match status" value="2"/>
</dbReference>
<feature type="domain" description="Rab-GAP TBC" evidence="5">
    <location>
        <begin position="827"/>
        <end position="1021"/>
    </location>
</feature>
<protein>
    <recommendedName>
        <fullName evidence="5">Rab-GAP TBC domain-containing protein</fullName>
    </recommendedName>
</protein>
<keyword evidence="4" id="KW-1133">Transmembrane helix</keyword>
<keyword evidence="7" id="KW-1185">Reference proteome</keyword>
<keyword evidence="4" id="KW-0812">Transmembrane</keyword>
<organism evidence="6 7">
    <name type="scientific">Astatotilapia calliptera</name>
    <name type="common">Eastern happy</name>
    <name type="synonym">Chromis callipterus</name>
    <dbReference type="NCBI Taxonomy" id="8154"/>
    <lineage>
        <taxon>Eukaryota</taxon>
        <taxon>Metazoa</taxon>
        <taxon>Chordata</taxon>
        <taxon>Craniata</taxon>
        <taxon>Vertebrata</taxon>
        <taxon>Euteleostomi</taxon>
        <taxon>Actinopterygii</taxon>
        <taxon>Neopterygii</taxon>
        <taxon>Teleostei</taxon>
        <taxon>Neoteleostei</taxon>
        <taxon>Acanthomorphata</taxon>
        <taxon>Ovalentaria</taxon>
        <taxon>Cichlomorphae</taxon>
        <taxon>Cichliformes</taxon>
        <taxon>Cichlidae</taxon>
        <taxon>African cichlids</taxon>
        <taxon>Pseudocrenilabrinae</taxon>
        <taxon>Haplochromini</taxon>
        <taxon>Astatotilapia</taxon>
    </lineage>
</organism>
<dbReference type="Pfam" id="PF11830">
    <property type="entry name" value="DUF3350"/>
    <property type="match status" value="1"/>
</dbReference>
<proteinExistence type="predicted"/>
<feature type="transmembrane region" description="Helical" evidence="4">
    <location>
        <begin position="1017"/>
        <end position="1038"/>
    </location>
</feature>
<reference evidence="6 7" key="1">
    <citation type="submission" date="2018-05" db="EMBL/GenBank/DDBJ databases">
        <authorList>
            <person name="Datahose"/>
        </authorList>
    </citation>
    <scope>NUCLEOTIDE SEQUENCE</scope>
</reference>
<feature type="compositionally biased region" description="Low complexity" evidence="3">
    <location>
        <begin position="512"/>
        <end position="521"/>
    </location>
</feature>